<dbReference type="KEGG" id="noa:BKM31_12480"/>
<reference evidence="3" key="1">
    <citation type="journal article" date="2017" name="Med. Chem. Commun.">
        <title>Nonomuraea sp. ATCC 55076 harbours the largest actinomycete chromosome to date and the kistamicin biosynthetic gene cluster.</title>
        <authorList>
            <person name="Nazari B."/>
            <person name="Forneris C.C."/>
            <person name="Gibson M.I."/>
            <person name="Moon K."/>
            <person name="Schramma K.R."/>
            <person name="Seyedsayamdost M.R."/>
        </authorList>
    </citation>
    <scope>NUCLEOTIDE SEQUENCE [LARGE SCALE GENOMIC DNA]</scope>
    <source>
        <strain evidence="3">ATCC 55076</strain>
    </source>
</reference>
<dbReference type="Proteomes" id="UP000190797">
    <property type="component" value="Chromosome"/>
</dbReference>
<evidence type="ECO:0000256" key="1">
    <source>
        <dbReference type="SAM" id="Phobius"/>
    </source>
</evidence>
<feature type="transmembrane region" description="Helical" evidence="1">
    <location>
        <begin position="99"/>
        <end position="123"/>
    </location>
</feature>
<feature type="transmembrane region" description="Helical" evidence="1">
    <location>
        <begin position="143"/>
        <end position="167"/>
    </location>
</feature>
<dbReference type="RefSeq" id="WP_080038321.1">
    <property type="nucleotide sequence ID" value="NZ_CP017717.1"/>
</dbReference>
<keyword evidence="3" id="KW-1185">Reference proteome</keyword>
<accession>A0A1U9ZW66</accession>
<protein>
    <recommendedName>
        <fullName evidence="4">ABC transporter permease</fullName>
    </recommendedName>
</protein>
<evidence type="ECO:0008006" key="4">
    <source>
        <dbReference type="Google" id="ProtNLM"/>
    </source>
</evidence>
<dbReference type="OrthoDB" id="3297477at2"/>
<evidence type="ECO:0000313" key="3">
    <source>
        <dbReference type="Proteomes" id="UP000190797"/>
    </source>
</evidence>
<feature type="transmembrane region" description="Helical" evidence="1">
    <location>
        <begin position="20"/>
        <end position="43"/>
    </location>
</feature>
<gene>
    <name evidence="2" type="ORF">BKM31_12480</name>
</gene>
<feature type="transmembrane region" description="Helical" evidence="1">
    <location>
        <begin position="174"/>
        <end position="192"/>
    </location>
</feature>
<sequence>MINVIASEWLKLRSLRSTYYVLACTLSALVITGAAALSISRYFDTRGLSGEIVGTGLRFSADIPPVLFGMLGVLAISGEYGTGMIRLTLTTVRRRWMALLAKATVVAAVAAVGGQVVAFATYLTAQAVVSGRPIGASLSEPAALAEVLAAGAGSAVAAVIGLALATILRSTPGALVALVALPLLPAVIERFLPAPWNDWVASLTLPALTRQLAGVPDAGGFGPFTATAILAGYVVFSLFAAALVINRRDV</sequence>
<keyword evidence="1" id="KW-1133">Transmembrane helix</keyword>
<feature type="transmembrane region" description="Helical" evidence="1">
    <location>
        <begin position="224"/>
        <end position="245"/>
    </location>
</feature>
<keyword evidence="1" id="KW-0812">Transmembrane</keyword>
<feature type="transmembrane region" description="Helical" evidence="1">
    <location>
        <begin position="63"/>
        <end position="87"/>
    </location>
</feature>
<organism evidence="2 3">
    <name type="scientific">[Actinomadura] parvosata subsp. kistnae</name>
    <dbReference type="NCBI Taxonomy" id="1909395"/>
    <lineage>
        <taxon>Bacteria</taxon>
        <taxon>Bacillati</taxon>
        <taxon>Actinomycetota</taxon>
        <taxon>Actinomycetes</taxon>
        <taxon>Streptosporangiales</taxon>
        <taxon>Streptosporangiaceae</taxon>
        <taxon>Nonomuraea</taxon>
    </lineage>
</organism>
<keyword evidence="1" id="KW-0472">Membrane</keyword>
<evidence type="ECO:0000313" key="2">
    <source>
        <dbReference type="EMBL" id="AQZ62177.1"/>
    </source>
</evidence>
<dbReference type="EMBL" id="CP017717">
    <property type="protein sequence ID" value="AQZ62177.1"/>
    <property type="molecule type" value="Genomic_DNA"/>
</dbReference>
<dbReference type="STRING" id="1909395.BKM31_12480"/>
<name>A0A1U9ZW66_9ACTN</name>
<proteinExistence type="predicted"/>
<dbReference type="AlphaFoldDB" id="A0A1U9ZW66"/>